<feature type="signal peptide" evidence="26">
    <location>
        <begin position="1"/>
        <end position="19"/>
    </location>
</feature>
<comment type="function">
    <text evidence="22">The processed protein kinase Xa21 chain released by protein cleavage after X.oryzae pv. oryzae protein Ax21 detection translocates into the nucleus where it can bind and regulate WRKY62, a transcription factor. Confers resistance to the bacterial pathogen X.oryzae pv. oryzae (Xoo).</text>
</comment>
<dbReference type="PROSITE" id="PS00107">
    <property type="entry name" value="PROTEIN_KINASE_ATP"/>
    <property type="match status" value="1"/>
</dbReference>
<reference evidence="28" key="1">
    <citation type="submission" date="2020-07" db="EMBL/GenBank/DDBJ databases">
        <title>Genome sequence and genetic diversity analysis of an under-domesticated orphan crop, white fonio (Digitaria exilis).</title>
        <authorList>
            <person name="Bennetzen J.L."/>
            <person name="Chen S."/>
            <person name="Ma X."/>
            <person name="Wang X."/>
            <person name="Yssel A.E.J."/>
            <person name="Chaluvadi S.R."/>
            <person name="Johnson M."/>
            <person name="Gangashetty P."/>
            <person name="Hamidou F."/>
            <person name="Sanogo M.D."/>
            <person name="Zwaenepoel A."/>
            <person name="Wallace J."/>
            <person name="Van De Peer Y."/>
            <person name="Van Deynze A."/>
        </authorList>
    </citation>
    <scope>NUCLEOTIDE SEQUENCE</scope>
    <source>
        <tissue evidence="28">Leaves</tissue>
    </source>
</reference>
<dbReference type="FunFam" id="1.10.510.10:FF:000358">
    <property type="entry name" value="Putative leucine-rich repeat receptor-like serine/threonine-protein kinase"/>
    <property type="match status" value="1"/>
</dbReference>
<evidence type="ECO:0000256" key="20">
    <source>
        <dbReference type="ARBA" id="ARBA00048679"/>
    </source>
</evidence>
<evidence type="ECO:0000313" key="29">
    <source>
        <dbReference type="Proteomes" id="UP000636709"/>
    </source>
</evidence>
<keyword evidence="29" id="KW-1185">Reference proteome</keyword>
<dbReference type="InterPro" id="IPR032675">
    <property type="entry name" value="LRR_dom_sf"/>
</dbReference>
<keyword evidence="14 24" id="KW-0067">ATP-binding</keyword>
<dbReference type="AlphaFoldDB" id="A0A835EG91"/>
<evidence type="ECO:0000256" key="1">
    <source>
        <dbReference type="ARBA" id="ARBA00004162"/>
    </source>
</evidence>
<keyword evidence="12 24" id="KW-0547">Nucleotide-binding</keyword>
<evidence type="ECO:0000256" key="15">
    <source>
        <dbReference type="ARBA" id="ARBA00022989"/>
    </source>
</evidence>
<keyword evidence="7" id="KW-0433">Leucine-rich repeat</keyword>
<dbReference type="FunFam" id="3.30.200.20:FF:000432">
    <property type="entry name" value="LRR receptor-like serine/threonine-protein kinase EFR"/>
    <property type="match status" value="1"/>
</dbReference>
<evidence type="ECO:0000256" key="4">
    <source>
        <dbReference type="ARBA" id="ARBA00022475"/>
    </source>
</evidence>
<evidence type="ECO:0000256" key="19">
    <source>
        <dbReference type="ARBA" id="ARBA00047899"/>
    </source>
</evidence>
<dbReference type="PANTHER" id="PTHR48054:SF82">
    <property type="entry name" value="LRR RECEPTOR-LIKE SERINE_THREONINE-PROTEIN KINASE FLS2"/>
    <property type="match status" value="1"/>
</dbReference>
<gene>
    <name evidence="28" type="ORF">HU200_039201</name>
</gene>
<feature type="transmembrane region" description="Helical" evidence="25">
    <location>
        <begin position="596"/>
        <end position="617"/>
    </location>
</feature>
<evidence type="ECO:0000256" key="7">
    <source>
        <dbReference type="ARBA" id="ARBA00022614"/>
    </source>
</evidence>
<name>A0A835EG91_9POAL</name>
<evidence type="ECO:0000256" key="14">
    <source>
        <dbReference type="ARBA" id="ARBA00022840"/>
    </source>
</evidence>
<comment type="catalytic activity">
    <reaction evidence="20">
        <text>L-seryl-[protein] + ATP = O-phospho-L-seryl-[protein] + ADP + H(+)</text>
        <dbReference type="Rhea" id="RHEA:17989"/>
        <dbReference type="Rhea" id="RHEA-COMP:9863"/>
        <dbReference type="Rhea" id="RHEA-COMP:11604"/>
        <dbReference type="ChEBI" id="CHEBI:15378"/>
        <dbReference type="ChEBI" id="CHEBI:29999"/>
        <dbReference type="ChEBI" id="CHEBI:30616"/>
        <dbReference type="ChEBI" id="CHEBI:83421"/>
        <dbReference type="ChEBI" id="CHEBI:456216"/>
        <dbReference type="EC" id="2.7.11.1"/>
    </reaction>
</comment>
<dbReference type="OrthoDB" id="676979at2759"/>
<comment type="subcellular location">
    <subcellularLocation>
        <location evidence="1">Cell membrane</location>
        <topology evidence="1">Single-pass membrane protein</topology>
    </subcellularLocation>
    <subcellularLocation>
        <location evidence="2">Endoplasmic reticulum membrane</location>
        <topology evidence="2">Single-pass membrane protein</topology>
    </subcellularLocation>
</comment>
<keyword evidence="13" id="KW-0418">Kinase</keyword>
<keyword evidence="11" id="KW-0677">Repeat</keyword>
<dbReference type="PANTHER" id="PTHR48054">
    <property type="entry name" value="RECEPTOR KINASE-LIKE PROTEIN XA21"/>
    <property type="match status" value="1"/>
</dbReference>
<dbReference type="EC" id="2.7.11.1" evidence="3"/>
<keyword evidence="5" id="KW-0723">Serine/threonine-protein kinase</keyword>
<dbReference type="Pfam" id="PF00560">
    <property type="entry name" value="LRR_1"/>
    <property type="match status" value="9"/>
</dbReference>
<dbReference type="SUPFAM" id="SSF52058">
    <property type="entry name" value="L domain-like"/>
    <property type="match status" value="1"/>
</dbReference>
<evidence type="ECO:0000256" key="3">
    <source>
        <dbReference type="ARBA" id="ARBA00012513"/>
    </source>
</evidence>
<feature type="chain" id="PRO_5032519664" description="Receptor kinase-like protein Xa21" evidence="26">
    <location>
        <begin position="20"/>
        <end position="940"/>
    </location>
</feature>
<dbReference type="GO" id="GO:0005886">
    <property type="term" value="C:plasma membrane"/>
    <property type="evidence" value="ECO:0007669"/>
    <property type="project" value="UniProtKB-SubCell"/>
</dbReference>
<evidence type="ECO:0000256" key="8">
    <source>
        <dbReference type="ARBA" id="ARBA00022679"/>
    </source>
</evidence>
<keyword evidence="9 25" id="KW-0812">Transmembrane</keyword>
<evidence type="ECO:0000256" key="18">
    <source>
        <dbReference type="ARBA" id="ARBA00023180"/>
    </source>
</evidence>
<dbReference type="InterPro" id="IPR011009">
    <property type="entry name" value="Kinase-like_dom_sf"/>
</dbReference>
<dbReference type="InterPro" id="IPR052592">
    <property type="entry name" value="LRR-RLK"/>
</dbReference>
<evidence type="ECO:0000256" key="2">
    <source>
        <dbReference type="ARBA" id="ARBA00004389"/>
    </source>
</evidence>
<evidence type="ECO:0000256" key="21">
    <source>
        <dbReference type="ARBA" id="ARBA00054320"/>
    </source>
</evidence>
<dbReference type="InterPro" id="IPR017441">
    <property type="entry name" value="Protein_kinase_ATP_BS"/>
</dbReference>
<evidence type="ECO:0000256" key="5">
    <source>
        <dbReference type="ARBA" id="ARBA00022527"/>
    </source>
</evidence>
<dbReference type="GO" id="GO:0005524">
    <property type="term" value="F:ATP binding"/>
    <property type="evidence" value="ECO:0007669"/>
    <property type="project" value="UniProtKB-UniRule"/>
</dbReference>
<organism evidence="28 29">
    <name type="scientific">Digitaria exilis</name>
    <dbReference type="NCBI Taxonomy" id="1010633"/>
    <lineage>
        <taxon>Eukaryota</taxon>
        <taxon>Viridiplantae</taxon>
        <taxon>Streptophyta</taxon>
        <taxon>Embryophyta</taxon>
        <taxon>Tracheophyta</taxon>
        <taxon>Spermatophyta</taxon>
        <taxon>Magnoliopsida</taxon>
        <taxon>Liliopsida</taxon>
        <taxon>Poales</taxon>
        <taxon>Poaceae</taxon>
        <taxon>PACMAD clade</taxon>
        <taxon>Panicoideae</taxon>
        <taxon>Panicodae</taxon>
        <taxon>Paniceae</taxon>
        <taxon>Anthephorinae</taxon>
        <taxon>Digitaria</taxon>
    </lineage>
</organism>
<evidence type="ECO:0000256" key="16">
    <source>
        <dbReference type="ARBA" id="ARBA00023136"/>
    </source>
</evidence>
<feature type="domain" description="Protein kinase" evidence="27">
    <location>
        <begin position="652"/>
        <end position="929"/>
    </location>
</feature>
<dbReference type="Pfam" id="PF00069">
    <property type="entry name" value="Pkinase"/>
    <property type="match status" value="1"/>
</dbReference>
<keyword evidence="10 26" id="KW-0732">Signal</keyword>
<evidence type="ECO:0000256" key="9">
    <source>
        <dbReference type="ARBA" id="ARBA00022692"/>
    </source>
</evidence>
<evidence type="ECO:0000256" key="10">
    <source>
        <dbReference type="ARBA" id="ARBA00022729"/>
    </source>
</evidence>
<keyword evidence="4" id="KW-1003">Cell membrane</keyword>
<dbReference type="SUPFAM" id="SSF52047">
    <property type="entry name" value="RNI-like"/>
    <property type="match status" value="1"/>
</dbReference>
<dbReference type="Gene3D" id="3.80.10.10">
    <property type="entry name" value="Ribonuclease Inhibitor"/>
    <property type="match status" value="3"/>
</dbReference>
<keyword evidence="8" id="KW-0808">Transferase</keyword>
<dbReference type="InterPro" id="IPR003591">
    <property type="entry name" value="Leu-rich_rpt_typical-subtyp"/>
</dbReference>
<dbReference type="InterPro" id="IPR013210">
    <property type="entry name" value="LRR_N_plant-typ"/>
</dbReference>
<evidence type="ECO:0000256" key="12">
    <source>
        <dbReference type="ARBA" id="ARBA00022741"/>
    </source>
</evidence>
<proteinExistence type="predicted"/>
<dbReference type="GO" id="GO:0005789">
    <property type="term" value="C:endoplasmic reticulum membrane"/>
    <property type="evidence" value="ECO:0007669"/>
    <property type="project" value="UniProtKB-SubCell"/>
</dbReference>
<protein>
    <recommendedName>
        <fullName evidence="23">Receptor kinase-like protein Xa21</fullName>
        <ecNumber evidence="3">2.7.11.1</ecNumber>
    </recommendedName>
</protein>
<evidence type="ECO:0000313" key="28">
    <source>
        <dbReference type="EMBL" id="KAF8693778.1"/>
    </source>
</evidence>
<dbReference type="FunFam" id="3.80.10.10:FF:000095">
    <property type="entry name" value="LRR receptor-like serine/threonine-protein kinase GSO1"/>
    <property type="match status" value="2"/>
</dbReference>
<comment type="catalytic activity">
    <reaction evidence="19">
        <text>L-threonyl-[protein] + ATP = O-phospho-L-threonyl-[protein] + ADP + H(+)</text>
        <dbReference type="Rhea" id="RHEA:46608"/>
        <dbReference type="Rhea" id="RHEA-COMP:11060"/>
        <dbReference type="Rhea" id="RHEA-COMP:11605"/>
        <dbReference type="ChEBI" id="CHEBI:15378"/>
        <dbReference type="ChEBI" id="CHEBI:30013"/>
        <dbReference type="ChEBI" id="CHEBI:30616"/>
        <dbReference type="ChEBI" id="CHEBI:61977"/>
        <dbReference type="ChEBI" id="CHEBI:456216"/>
        <dbReference type="EC" id="2.7.11.1"/>
    </reaction>
</comment>
<keyword evidence="15 25" id="KW-1133">Transmembrane helix</keyword>
<comment type="caution">
    <text evidence="28">The sequence shown here is derived from an EMBL/GenBank/DDBJ whole genome shotgun (WGS) entry which is preliminary data.</text>
</comment>
<accession>A0A835EG91</accession>
<evidence type="ECO:0000256" key="26">
    <source>
        <dbReference type="SAM" id="SignalP"/>
    </source>
</evidence>
<keyword evidence="17" id="KW-0675">Receptor</keyword>
<evidence type="ECO:0000256" key="6">
    <source>
        <dbReference type="ARBA" id="ARBA00022553"/>
    </source>
</evidence>
<dbReference type="Pfam" id="PF13855">
    <property type="entry name" value="LRR_8"/>
    <property type="match status" value="1"/>
</dbReference>
<dbReference type="Gene3D" id="3.30.200.20">
    <property type="entry name" value="Phosphorylase Kinase, domain 1"/>
    <property type="match status" value="1"/>
</dbReference>
<keyword evidence="18" id="KW-0325">Glycoprotein</keyword>
<evidence type="ECO:0000259" key="27">
    <source>
        <dbReference type="PROSITE" id="PS50011"/>
    </source>
</evidence>
<dbReference type="EMBL" id="JACEFO010001924">
    <property type="protein sequence ID" value="KAF8693778.1"/>
    <property type="molecule type" value="Genomic_DNA"/>
</dbReference>
<dbReference type="SMART" id="SM00220">
    <property type="entry name" value="S_TKc"/>
    <property type="match status" value="1"/>
</dbReference>
<dbReference type="PRINTS" id="PR00019">
    <property type="entry name" value="LEURICHRPT"/>
</dbReference>
<keyword evidence="16 25" id="KW-0472">Membrane</keyword>
<dbReference type="SMART" id="SM00369">
    <property type="entry name" value="LRR_TYP"/>
    <property type="match status" value="9"/>
</dbReference>
<dbReference type="GO" id="GO:0004674">
    <property type="term" value="F:protein serine/threonine kinase activity"/>
    <property type="evidence" value="ECO:0007669"/>
    <property type="project" value="UniProtKB-KW"/>
</dbReference>
<evidence type="ECO:0000256" key="22">
    <source>
        <dbReference type="ARBA" id="ARBA00056628"/>
    </source>
</evidence>
<evidence type="ECO:0000256" key="13">
    <source>
        <dbReference type="ARBA" id="ARBA00022777"/>
    </source>
</evidence>
<dbReference type="Proteomes" id="UP000636709">
    <property type="component" value="Unassembled WGS sequence"/>
</dbReference>
<evidence type="ECO:0000256" key="23">
    <source>
        <dbReference type="ARBA" id="ARBA00072040"/>
    </source>
</evidence>
<keyword evidence="6" id="KW-0597">Phosphoprotein</keyword>
<evidence type="ECO:0000256" key="11">
    <source>
        <dbReference type="ARBA" id="ARBA00022737"/>
    </source>
</evidence>
<comment type="function">
    <text evidence="21">Receptor kinase that detects X.oryzae pv. oryzae protein Ax21 to promote innate immunity. Following X.oryzae pv. oryzae protein Ax21 detection, undergoes cleavage, releasing the processed protein kinase Xa21 chain.</text>
</comment>
<evidence type="ECO:0000256" key="17">
    <source>
        <dbReference type="ARBA" id="ARBA00023170"/>
    </source>
</evidence>
<dbReference type="Gene3D" id="1.10.510.10">
    <property type="entry name" value="Transferase(Phosphotransferase) domain 1"/>
    <property type="match status" value="2"/>
</dbReference>
<feature type="binding site" evidence="24">
    <location>
        <position position="681"/>
    </location>
    <ligand>
        <name>ATP</name>
        <dbReference type="ChEBI" id="CHEBI:30616"/>
    </ligand>
</feature>
<dbReference type="InterPro" id="IPR000719">
    <property type="entry name" value="Prot_kinase_dom"/>
</dbReference>
<dbReference type="InterPro" id="IPR001611">
    <property type="entry name" value="Leu-rich_rpt"/>
</dbReference>
<sequence>MLVLLVLLLRFVGVSKIHCKVIPDNSTDVPALQDFRREITYDPTSVFNSWRSNISHCNWEGVKCSVTHPGRVVALELPGLRLAGQISSSVGNLTFLKKLDLSTNSLSGQLPPLNHLQRLHILNLTANSLQDVIPDSLINCSNLEILDLSHNLLAGEIPQRVDRLANLLKFRLSDNSLTGIIPPGIGNITSLELLGLAYNQLTGSIPDGLGKIPNISSLLLGGNSLSGGIPQGLFNQSTLFEIGLELNKLVGKPFPHNMGDALPNLWWLTLSDNMFEGVIPDSLGNASALEKLDLSRNSFSGTVPTSFGRLSKLSTLSLQSNKLEASDTQSWEFLSALGNCTSLQIFTMLDNQLQGQLPSSVGSLPAGLQQLFMSLNNLSGTVPPSIGNLKSLNTLGLTQNSFSGEIGEWIGNLKQLQGLYLGDNNFSGLIPSSIGSLNSLNKLYLENNEFEGPIPESLGNLMNLEDLDLSFNNLQGEIPHAIGNLKQLSELNIASNKLTGEIPINIGSLNSLFTLNLSHNSLSGAIPLALSDLVFLSVLDLSYNHLQGAVPINGVFAHSGNVSLGSNWGLCGGPMSQLHLPPCPTSSHRMHKRERLIKILIPVFGFMSLAMLVYFLLVEKKAATRDNSLSPSFGKTFQKVSYNDLAQATRNFSESNIIGRGSYGSVYRGKLKEPDMEVAVKVFDLEMRGAERSFMSECEALRSIQHRNLLPIITACSTVDSTGNVFKALIYEFMPNGSLDTWLHHTGEEKSQKSLGLTQRLNIAVNIADALNYVHHECGRTTVHCDLKPSNILLDDDMNALLGDFGIASFYVDSAATSTGSTSSVGLKGTIGYIAPGKRPTDPIFQDGLDIVSFVKSNFPHQIYNVIDHHLLEEYKDFDKSNMTSGDAFNQCSVSLLQVALRCAHSSPSERLNMKEIASKMHTIKTSYLSLKETKYASKE</sequence>
<dbReference type="SUPFAM" id="SSF56112">
    <property type="entry name" value="Protein kinase-like (PK-like)"/>
    <property type="match status" value="1"/>
</dbReference>
<dbReference type="Pfam" id="PF08263">
    <property type="entry name" value="LRRNT_2"/>
    <property type="match status" value="1"/>
</dbReference>
<dbReference type="PROSITE" id="PS50011">
    <property type="entry name" value="PROTEIN_KINASE_DOM"/>
    <property type="match status" value="1"/>
</dbReference>
<dbReference type="PROSITE" id="PS51450">
    <property type="entry name" value="LRR"/>
    <property type="match status" value="1"/>
</dbReference>
<evidence type="ECO:0000256" key="25">
    <source>
        <dbReference type="SAM" id="Phobius"/>
    </source>
</evidence>
<evidence type="ECO:0000256" key="24">
    <source>
        <dbReference type="PROSITE-ProRule" id="PRU10141"/>
    </source>
</evidence>